<feature type="transmembrane region" description="Helical" evidence="6">
    <location>
        <begin position="33"/>
        <end position="57"/>
    </location>
</feature>
<dbReference type="PANTHER" id="PTHR33885">
    <property type="entry name" value="PHAGE SHOCK PROTEIN C"/>
    <property type="match status" value="1"/>
</dbReference>
<keyword evidence="4 6" id="KW-1133">Transmembrane helix</keyword>
<dbReference type="PANTHER" id="PTHR33885:SF3">
    <property type="entry name" value="PHAGE SHOCK PROTEIN C"/>
    <property type="match status" value="1"/>
</dbReference>
<evidence type="ECO:0000256" key="4">
    <source>
        <dbReference type="ARBA" id="ARBA00022989"/>
    </source>
</evidence>
<keyword evidence="5 6" id="KW-0472">Membrane</keyword>
<sequence>MKKLIRPARGRKVAGVCLAFADYFRIDVSVVRILWFLALVPGGIPGLLPYIICWIIIPSEKT</sequence>
<dbReference type="InterPro" id="IPR007168">
    <property type="entry name" value="Phageshock_PspC_N"/>
</dbReference>
<evidence type="ECO:0000313" key="9">
    <source>
        <dbReference type="Proteomes" id="UP000178448"/>
    </source>
</evidence>
<proteinExistence type="predicted"/>
<feature type="domain" description="Phage shock protein PspC N-terminal" evidence="7">
    <location>
        <begin position="2"/>
        <end position="60"/>
    </location>
</feature>
<evidence type="ECO:0000256" key="1">
    <source>
        <dbReference type="ARBA" id="ARBA00004162"/>
    </source>
</evidence>
<dbReference type="Proteomes" id="UP000178448">
    <property type="component" value="Unassembled WGS sequence"/>
</dbReference>
<reference evidence="8 9" key="1">
    <citation type="journal article" date="2016" name="Nat. Commun.">
        <title>Thousands of microbial genomes shed light on interconnected biogeochemical processes in an aquifer system.</title>
        <authorList>
            <person name="Anantharaman K."/>
            <person name="Brown C.T."/>
            <person name="Hug L.A."/>
            <person name="Sharon I."/>
            <person name="Castelle C.J."/>
            <person name="Probst A.J."/>
            <person name="Thomas B.C."/>
            <person name="Singh A."/>
            <person name="Wilkins M.J."/>
            <person name="Karaoz U."/>
            <person name="Brodie E.L."/>
            <person name="Williams K.H."/>
            <person name="Hubbard S.S."/>
            <person name="Banfield J.F."/>
        </authorList>
    </citation>
    <scope>NUCLEOTIDE SEQUENCE [LARGE SCALE GENOMIC DNA]</scope>
</reference>
<dbReference type="STRING" id="1798374.A2Z33_05125"/>
<evidence type="ECO:0000259" key="7">
    <source>
        <dbReference type="Pfam" id="PF04024"/>
    </source>
</evidence>
<dbReference type="EMBL" id="MFJD01000008">
    <property type="protein sequence ID" value="OGG02414.1"/>
    <property type="molecule type" value="Genomic_DNA"/>
</dbReference>
<dbReference type="AlphaFoldDB" id="A0A1F5YQP6"/>
<dbReference type="InterPro" id="IPR052027">
    <property type="entry name" value="PspC"/>
</dbReference>
<comment type="subcellular location">
    <subcellularLocation>
        <location evidence="1">Cell membrane</location>
        <topology evidence="1">Single-pass membrane protein</topology>
    </subcellularLocation>
</comment>
<evidence type="ECO:0000256" key="6">
    <source>
        <dbReference type="SAM" id="Phobius"/>
    </source>
</evidence>
<keyword evidence="3 6" id="KW-0812">Transmembrane</keyword>
<protein>
    <recommendedName>
        <fullName evidence="7">Phage shock protein PspC N-terminal domain-containing protein</fullName>
    </recommendedName>
</protein>
<gene>
    <name evidence="8" type="ORF">A2Z33_05125</name>
</gene>
<keyword evidence="2" id="KW-1003">Cell membrane</keyword>
<evidence type="ECO:0000256" key="3">
    <source>
        <dbReference type="ARBA" id="ARBA00022692"/>
    </source>
</evidence>
<accession>A0A1F5YQP6</accession>
<name>A0A1F5YQP6_9BACT</name>
<dbReference type="GO" id="GO:0005886">
    <property type="term" value="C:plasma membrane"/>
    <property type="evidence" value="ECO:0007669"/>
    <property type="project" value="UniProtKB-SubCell"/>
</dbReference>
<dbReference type="Pfam" id="PF04024">
    <property type="entry name" value="PspC"/>
    <property type="match status" value="1"/>
</dbReference>
<evidence type="ECO:0000313" key="8">
    <source>
        <dbReference type="EMBL" id="OGG02414.1"/>
    </source>
</evidence>
<evidence type="ECO:0000256" key="2">
    <source>
        <dbReference type="ARBA" id="ARBA00022475"/>
    </source>
</evidence>
<comment type="caution">
    <text evidence="8">The sequence shown here is derived from an EMBL/GenBank/DDBJ whole genome shotgun (WGS) entry which is preliminary data.</text>
</comment>
<organism evidence="8 9">
    <name type="scientific">Candidatus Gottesmanbacteria bacterium RBG_16_52_11</name>
    <dbReference type="NCBI Taxonomy" id="1798374"/>
    <lineage>
        <taxon>Bacteria</taxon>
        <taxon>Candidatus Gottesmaniibacteriota</taxon>
    </lineage>
</organism>
<evidence type="ECO:0000256" key="5">
    <source>
        <dbReference type="ARBA" id="ARBA00023136"/>
    </source>
</evidence>